<evidence type="ECO:0000313" key="2">
    <source>
        <dbReference type="EMBL" id="QES31944.1"/>
    </source>
</evidence>
<dbReference type="EMBL" id="CP029193">
    <property type="protein sequence ID" value="QES31944.1"/>
    <property type="molecule type" value="Genomic_DNA"/>
</dbReference>
<proteinExistence type="predicted"/>
<sequence>MDREATLKSTPQHLRHASALSGAAAALLLLTAAPATATTPTLTAQASASNVRVSEEFHVSGESRDMPAGTPVTLEQRQGTQWVPLPASVNTTPRGTYKMRVVLGREGRNALRVTGGEAVSPVVHVTVRPLER</sequence>
<accession>A0A5P2BND3</accession>
<protein>
    <recommendedName>
        <fullName evidence="4">Bacterial Ig domain-containing protein</fullName>
    </recommendedName>
</protein>
<organism evidence="2 3">
    <name type="scientific">Streptomyces venezuelae</name>
    <dbReference type="NCBI Taxonomy" id="54571"/>
    <lineage>
        <taxon>Bacteria</taxon>
        <taxon>Bacillati</taxon>
        <taxon>Actinomycetota</taxon>
        <taxon>Actinomycetes</taxon>
        <taxon>Kitasatosporales</taxon>
        <taxon>Streptomycetaceae</taxon>
        <taxon>Streptomyces</taxon>
    </lineage>
</organism>
<dbReference type="OrthoDB" id="4248424at2"/>
<feature type="chain" id="PRO_5024899293" description="Bacterial Ig domain-containing protein" evidence="1">
    <location>
        <begin position="38"/>
        <end position="132"/>
    </location>
</feature>
<dbReference type="Proteomes" id="UP000323046">
    <property type="component" value="Chromosome"/>
</dbReference>
<evidence type="ECO:0000256" key="1">
    <source>
        <dbReference type="SAM" id="SignalP"/>
    </source>
</evidence>
<evidence type="ECO:0000313" key="3">
    <source>
        <dbReference type="Proteomes" id="UP000323046"/>
    </source>
</evidence>
<feature type="signal peptide" evidence="1">
    <location>
        <begin position="1"/>
        <end position="37"/>
    </location>
</feature>
<name>A0A5P2BND3_STRVZ</name>
<gene>
    <name evidence="2" type="ORF">DEJ47_33545</name>
</gene>
<reference evidence="2 3" key="1">
    <citation type="submission" date="2018-05" db="EMBL/GenBank/DDBJ databases">
        <title>Streptomyces venezuelae.</title>
        <authorList>
            <person name="Kim W."/>
            <person name="Lee N."/>
            <person name="Cho B.-K."/>
        </authorList>
    </citation>
    <scope>NUCLEOTIDE SEQUENCE [LARGE SCALE GENOMIC DNA]</scope>
    <source>
        <strain evidence="2 3">ATCC 14583</strain>
    </source>
</reference>
<evidence type="ECO:0008006" key="4">
    <source>
        <dbReference type="Google" id="ProtNLM"/>
    </source>
</evidence>
<dbReference type="AlphaFoldDB" id="A0A5P2BND3"/>
<keyword evidence="1" id="KW-0732">Signal</keyword>
<keyword evidence="3" id="KW-1185">Reference proteome</keyword>